<evidence type="ECO:0000313" key="2">
    <source>
        <dbReference type="EMBL" id="MFC0081140.1"/>
    </source>
</evidence>
<keyword evidence="3" id="KW-1185">Reference proteome</keyword>
<protein>
    <submittedName>
        <fullName evidence="2">Ferritin-like fold-containing protein</fullName>
    </submittedName>
</protein>
<dbReference type="CDD" id="cd00657">
    <property type="entry name" value="Ferritin_like"/>
    <property type="match status" value="1"/>
</dbReference>
<sequence>MSESAMLQVLGAIAYGELKAYEGAKAKAAEAEDPEERRAWRKVAAEELRHHKGFARRIEALGGDPERAMAPYRASLDHFHGLPEERDPVAAAVCDFLGEGIAADLLRWFKTVADPETAAFVETVLADEVEHEGRAVAAVRQCIAGAPDGRRRAAAGARRMLLRMVTSSPGSGPSFLAFVRIGRPQALLGALAAGYVRRLRAVGVGPLAEVERLLRGGQAAA</sequence>
<dbReference type="EMBL" id="JBHLYQ010000017">
    <property type="protein sequence ID" value="MFC0081140.1"/>
    <property type="molecule type" value="Genomic_DNA"/>
</dbReference>
<reference evidence="2 3" key="1">
    <citation type="submission" date="2024-09" db="EMBL/GenBank/DDBJ databases">
        <authorList>
            <person name="Sun Q."/>
            <person name="Mori K."/>
        </authorList>
    </citation>
    <scope>NUCLEOTIDE SEQUENCE [LARGE SCALE GENOMIC DNA]</scope>
    <source>
        <strain evidence="2 3">JCM 15389</strain>
    </source>
</reference>
<dbReference type="RefSeq" id="WP_377788101.1">
    <property type="nucleotide sequence ID" value="NZ_JBHLYQ010000017.1"/>
</dbReference>
<dbReference type="Proteomes" id="UP001589788">
    <property type="component" value="Unassembled WGS sequence"/>
</dbReference>
<dbReference type="SUPFAM" id="SSF47240">
    <property type="entry name" value="Ferritin-like"/>
    <property type="match status" value="1"/>
</dbReference>
<dbReference type="Pfam" id="PF13794">
    <property type="entry name" value="MiaE_2"/>
    <property type="match status" value="1"/>
</dbReference>
<dbReference type="Gene3D" id="1.20.1260.10">
    <property type="match status" value="1"/>
</dbReference>
<dbReference type="InterPro" id="IPR012347">
    <property type="entry name" value="Ferritin-like"/>
</dbReference>
<comment type="caution">
    <text evidence="2">The sequence shown here is derived from an EMBL/GenBank/DDBJ whole genome shotgun (WGS) entry which is preliminary data.</text>
</comment>
<name>A0ABV6C0D1_9ACTN</name>
<organism evidence="2 3">
    <name type="scientific">Aciditerrimonas ferrireducens</name>
    <dbReference type="NCBI Taxonomy" id="667306"/>
    <lineage>
        <taxon>Bacteria</taxon>
        <taxon>Bacillati</taxon>
        <taxon>Actinomycetota</taxon>
        <taxon>Acidimicrobiia</taxon>
        <taxon>Acidimicrobiales</taxon>
        <taxon>Acidimicrobiaceae</taxon>
        <taxon>Aciditerrimonas</taxon>
    </lineage>
</organism>
<evidence type="ECO:0000313" key="3">
    <source>
        <dbReference type="Proteomes" id="UP001589788"/>
    </source>
</evidence>
<evidence type="ECO:0000259" key="1">
    <source>
        <dbReference type="Pfam" id="PF13794"/>
    </source>
</evidence>
<proteinExistence type="predicted"/>
<accession>A0ABV6C0D1</accession>
<gene>
    <name evidence="2" type="ORF">ACFFRE_03060</name>
</gene>
<dbReference type="InterPro" id="IPR009078">
    <property type="entry name" value="Ferritin-like_SF"/>
</dbReference>
<dbReference type="InterPro" id="IPR059125">
    <property type="entry name" value="Ferritin_actino"/>
</dbReference>
<feature type="domain" description="Ferritin-like" evidence="1">
    <location>
        <begin position="5"/>
        <end position="167"/>
    </location>
</feature>